<gene>
    <name evidence="2" type="ORF">GCM10010319_51260</name>
</gene>
<keyword evidence="1" id="KW-0732">Signal</keyword>
<organism evidence="2 3">
    <name type="scientific">Streptomyces blastmyceticus</name>
    <dbReference type="NCBI Taxonomy" id="68180"/>
    <lineage>
        <taxon>Bacteria</taxon>
        <taxon>Bacillati</taxon>
        <taxon>Actinomycetota</taxon>
        <taxon>Actinomycetes</taxon>
        <taxon>Kitasatosporales</taxon>
        <taxon>Streptomycetaceae</taxon>
        <taxon>Streptomyces</taxon>
    </lineage>
</organism>
<evidence type="ECO:0000313" key="3">
    <source>
        <dbReference type="Proteomes" id="UP001500063"/>
    </source>
</evidence>
<feature type="chain" id="PRO_5045588578" description="Secreted protein" evidence="1">
    <location>
        <begin position="32"/>
        <end position="176"/>
    </location>
</feature>
<sequence>MGKKFSWGRTLGCAASVAALMAGPAALPAAAHTSDAIVSCAGSNTIEFSPGLSLQARRTRISGSGAYSCLSADPDLKWGKSVITGGGSNGCFASDATTVEHITWNTGETTAVVYRLGNVQQVAGQAVVLVTGRVASGKFEGRTVTSPGFQLTVDPLRCASAKGVQLITGPSTLLIV</sequence>
<keyword evidence="3" id="KW-1185">Reference proteome</keyword>
<feature type="signal peptide" evidence="1">
    <location>
        <begin position="1"/>
        <end position="31"/>
    </location>
</feature>
<accession>A0ABP3HF19</accession>
<proteinExistence type="predicted"/>
<dbReference type="Proteomes" id="UP001500063">
    <property type="component" value="Unassembled WGS sequence"/>
</dbReference>
<protein>
    <recommendedName>
        <fullName evidence="4">Secreted protein</fullName>
    </recommendedName>
</protein>
<reference evidence="3" key="1">
    <citation type="journal article" date="2019" name="Int. J. Syst. Evol. Microbiol.">
        <title>The Global Catalogue of Microorganisms (GCM) 10K type strain sequencing project: providing services to taxonomists for standard genome sequencing and annotation.</title>
        <authorList>
            <consortium name="The Broad Institute Genomics Platform"/>
            <consortium name="The Broad Institute Genome Sequencing Center for Infectious Disease"/>
            <person name="Wu L."/>
            <person name="Ma J."/>
        </authorList>
    </citation>
    <scope>NUCLEOTIDE SEQUENCE [LARGE SCALE GENOMIC DNA]</scope>
    <source>
        <strain evidence="3">JCM 4565</strain>
    </source>
</reference>
<evidence type="ECO:0000256" key="1">
    <source>
        <dbReference type="SAM" id="SignalP"/>
    </source>
</evidence>
<dbReference type="EMBL" id="BAAABW010000026">
    <property type="protein sequence ID" value="GAA0367079.1"/>
    <property type="molecule type" value="Genomic_DNA"/>
</dbReference>
<name>A0ABP3HF19_9ACTN</name>
<evidence type="ECO:0008006" key="4">
    <source>
        <dbReference type="Google" id="ProtNLM"/>
    </source>
</evidence>
<evidence type="ECO:0000313" key="2">
    <source>
        <dbReference type="EMBL" id="GAA0367079.1"/>
    </source>
</evidence>
<comment type="caution">
    <text evidence="2">The sequence shown here is derived from an EMBL/GenBank/DDBJ whole genome shotgun (WGS) entry which is preliminary data.</text>
</comment>